<feature type="domain" description="Chalcone/stilbene synthase C-terminal" evidence="5">
    <location>
        <begin position="237"/>
        <end position="363"/>
    </location>
</feature>
<dbReference type="Pfam" id="PF02797">
    <property type="entry name" value="Chal_sti_synt_C"/>
    <property type="match status" value="1"/>
</dbReference>
<sequence>MDIRKTALNSPEPTKNPVKICEVAKAIPQYHRKTHEILPLVDLWLEGQDERFRRKVKKIFSNAAVDKRYSIMAPEEVFTATSFEDKNDIYTREVIKLGEQALTDALQKSGWDAQSLDYIITVSCTGIMIPSLDAYLINKLHLRQDITRLPVTEMGCAAGISGILYANDFLKANPGKRAAVIAVESPTATFQLNDYSMANVVSAAIFGDGGACVLLSSKAEDEGPKVVDTGMYHFFDAEHMMGFKLTNTGLRMILDPSVPETIAGHFPQIIDPFLAKNNIDIDAVNHLVFHPGGKKIVQTVEALFGERGKTIDDTKEVLRLYGNMSSVTVLYVLERFLNRKIPDGDYGLMLSFGPGFSAQRILIQW</sequence>
<dbReference type="InterPro" id="IPR012328">
    <property type="entry name" value="Chalcone/stilbene_synt_C"/>
</dbReference>
<name>A0A2G1VR65_9FLAO</name>
<comment type="caution">
    <text evidence="6">The sequence shown here is derived from an EMBL/GenBank/DDBJ whole genome shotgun (WGS) entry which is preliminary data.</text>
</comment>
<comment type="similarity">
    <text evidence="1">Belongs to the thiolase-like superfamily. Chalcone/stilbene synthases family.</text>
</comment>
<evidence type="ECO:0000256" key="1">
    <source>
        <dbReference type="ARBA" id="ARBA00005531"/>
    </source>
</evidence>
<dbReference type="Gene3D" id="3.40.47.10">
    <property type="match status" value="2"/>
</dbReference>
<feature type="active site" description="Acyl-thioester intermediate" evidence="3">
    <location>
        <position position="156"/>
    </location>
</feature>
<protein>
    <submittedName>
        <fullName evidence="6">Type III polyketide synthase</fullName>
    </submittedName>
</protein>
<evidence type="ECO:0000256" key="3">
    <source>
        <dbReference type="PIRSR" id="PIRSR000451-1"/>
    </source>
</evidence>
<dbReference type="SUPFAM" id="SSF53901">
    <property type="entry name" value="Thiolase-like"/>
    <property type="match status" value="2"/>
</dbReference>
<dbReference type="GO" id="GO:0030639">
    <property type="term" value="P:polyketide biosynthetic process"/>
    <property type="evidence" value="ECO:0007669"/>
    <property type="project" value="TreeGrafter"/>
</dbReference>
<keyword evidence="2" id="KW-0808">Transferase</keyword>
<organism evidence="6 7">
    <name type="scientific">Leeuwenhoekiella nanhaiensis</name>
    <dbReference type="NCBI Taxonomy" id="1655491"/>
    <lineage>
        <taxon>Bacteria</taxon>
        <taxon>Pseudomonadati</taxon>
        <taxon>Bacteroidota</taxon>
        <taxon>Flavobacteriia</taxon>
        <taxon>Flavobacteriales</taxon>
        <taxon>Flavobacteriaceae</taxon>
        <taxon>Leeuwenhoekiella</taxon>
    </lineage>
</organism>
<dbReference type="OrthoDB" id="9786288at2"/>
<dbReference type="EMBL" id="NQXA01000008">
    <property type="protein sequence ID" value="PHQ29267.1"/>
    <property type="molecule type" value="Genomic_DNA"/>
</dbReference>
<dbReference type="Proteomes" id="UP000229433">
    <property type="component" value="Unassembled WGS sequence"/>
</dbReference>
<gene>
    <name evidence="6" type="ORF">CJ305_11265</name>
</gene>
<feature type="domain" description="Chalcone/stilbene synthase N-terminal" evidence="4">
    <location>
        <begin position="50"/>
        <end position="217"/>
    </location>
</feature>
<evidence type="ECO:0000259" key="5">
    <source>
        <dbReference type="Pfam" id="PF02797"/>
    </source>
</evidence>
<evidence type="ECO:0000256" key="2">
    <source>
        <dbReference type="ARBA" id="ARBA00022679"/>
    </source>
</evidence>
<dbReference type="PIRSF" id="PIRSF000451">
    <property type="entry name" value="PKS_III"/>
    <property type="match status" value="1"/>
</dbReference>
<dbReference type="InterPro" id="IPR001099">
    <property type="entry name" value="Chalcone/stilbene_synt_N"/>
</dbReference>
<evidence type="ECO:0000259" key="4">
    <source>
        <dbReference type="Pfam" id="PF00195"/>
    </source>
</evidence>
<dbReference type="InterPro" id="IPR016039">
    <property type="entry name" value="Thiolase-like"/>
</dbReference>
<keyword evidence="7" id="KW-1185">Reference proteome</keyword>
<dbReference type="GO" id="GO:0016747">
    <property type="term" value="F:acyltransferase activity, transferring groups other than amino-acyl groups"/>
    <property type="evidence" value="ECO:0007669"/>
    <property type="project" value="InterPro"/>
</dbReference>
<dbReference type="RefSeq" id="WP_099646467.1">
    <property type="nucleotide sequence ID" value="NZ_KZ319291.1"/>
</dbReference>
<dbReference type="PANTHER" id="PTHR11877:SF46">
    <property type="entry name" value="TYPE III POLYKETIDE SYNTHASE A"/>
    <property type="match status" value="1"/>
</dbReference>
<dbReference type="PANTHER" id="PTHR11877">
    <property type="entry name" value="HYDROXYMETHYLGLUTARYL-COA SYNTHASE"/>
    <property type="match status" value="1"/>
</dbReference>
<evidence type="ECO:0000313" key="7">
    <source>
        <dbReference type="Proteomes" id="UP000229433"/>
    </source>
</evidence>
<reference evidence="6 7" key="1">
    <citation type="submission" date="2017-08" db="EMBL/GenBank/DDBJ databases">
        <title>The whole genome shortgun sequences of strain Leeuwenhoekiella nanhaiensis G18 from the South China Sea.</title>
        <authorList>
            <person name="Liu Q."/>
        </authorList>
    </citation>
    <scope>NUCLEOTIDE SEQUENCE [LARGE SCALE GENOMIC DNA]</scope>
    <source>
        <strain evidence="6 7">G18</strain>
    </source>
</reference>
<dbReference type="Pfam" id="PF00195">
    <property type="entry name" value="Chal_sti_synt_N"/>
    <property type="match status" value="1"/>
</dbReference>
<accession>A0A2G1VR65</accession>
<proteinExistence type="inferred from homology"/>
<evidence type="ECO:0000313" key="6">
    <source>
        <dbReference type="EMBL" id="PHQ29267.1"/>
    </source>
</evidence>
<dbReference type="CDD" id="cd00831">
    <property type="entry name" value="CHS_like"/>
    <property type="match status" value="1"/>
</dbReference>
<dbReference type="AlphaFoldDB" id="A0A2G1VR65"/>
<dbReference type="InterPro" id="IPR011141">
    <property type="entry name" value="Polyketide_synthase_type-III"/>
</dbReference>